<dbReference type="Gene3D" id="3.40.50.12780">
    <property type="entry name" value="N-terminal domain of ligase-like"/>
    <property type="match status" value="1"/>
</dbReference>
<gene>
    <name evidence="3" type="ORF">CCR82_04710</name>
</gene>
<dbReference type="InterPro" id="IPR042099">
    <property type="entry name" value="ANL_N_sf"/>
</dbReference>
<dbReference type="CDD" id="cd07989">
    <property type="entry name" value="LPLAT_AGPAT-like"/>
    <property type="match status" value="1"/>
</dbReference>
<dbReference type="AlphaFoldDB" id="A0AAJ0UEB0"/>
<evidence type="ECO:0000259" key="2">
    <source>
        <dbReference type="PROSITE" id="PS50075"/>
    </source>
</evidence>
<evidence type="ECO:0000313" key="4">
    <source>
        <dbReference type="Proteomes" id="UP001296967"/>
    </source>
</evidence>
<dbReference type="EMBL" id="NHSF01000025">
    <property type="protein sequence ID" value="MBK5929847.1"/>
    <property type="molecule type" value="Genomic_DNA"/>
</dbReference>
<name>A0AAJ0UEB0_HALSE</name>
<dbReference type="Pfam" id="PF01553">
    <property type="entry name" value="Acyltransferase"/>
    <property type="match status" value="1"/>
</dbReference>
<dbReference type="Proteomes" id="UP001296967">
    <property type="component" value="Unassembled WGS sequence"/>
</dbReference>
<dbReference type="InterPro" id="IPR050237">
    <property type="entry name" value="ATP-dep_AMP-bd_enzyme"/>
</dbReference>
<feature type="compositionally biased region" description="Polar residues" evidence="1">
    <location>
        <begin position="1005"/>
        <end position="1024"/>
    </location>
</feature>
<keyword evidence="4" id="KW-1185">Reference proteome</keyword>
<dbReference type="Gene3D" id="3.30.300.30">
    <property type="match status" value="1"/>
</dbReference>
<dbReference type="InterPro" id="IPR002123">
    <property type="entry name" value="Plipid/glycerol_acylTrfase"/>
</dbReference>
<dbReference type="PROSITE" id="PS00455">
    <property type="entry name" value="AMP_BINDING"/>
    <property type="match status" value="1"/>
</dbReference>
<dbReference type="Pfam" id="PF00550">
    <property type="entry name" value="PP-binding"/>
    <property type="match status" value="1"/>
</dbReference>
<evidence type="ECO:0000313" key="3">
    <source>
        <dbReference type="EMBL" id="MBK5929847.1"/>
    </source>
</evidence>
<dbReference type="PANTHER" id="PTHR43767:SF1">
    <property type="entry name" value="NONRIBOSOMAL PEPTIDE SYNTHASE PES1 (EUROFUNG)-RELATED"/>
    <property type="match status" value="1"/>
</dbReference>
<sequence>MSSERRALSEIRTLDEFISLLHERGDAIALVELERERRRDWSAETLANQAQRLAAGLRSAGLEPGTRVLLYAPNSPQWIIACLAIISTGAIPVPVDSQLGERDLAHIAANSGARWALTTERLANKLQQAAETQPTLVLLDRDEGNEEHDTDGTDRADERDQGAHASGDDDANGDARPAGAHSIARLLRETPDEASDTTRDLGEHPDPSAEAVLFYTSGTSGPPKGVPLTHHNLLSNLKAILSQDIVDPSDRLLLPLPLHHVYPFSLGMLAPLALGIGIILPYSLTGPQLVRALKEGEATAMLGIPRLYSALLDAIDRRVAGAGRLASAAFSGLLGLSIAVRQRTGITPGAPLLAPLRRRVAPKLRLLISGGAALEAKTAWRLDALGWQVATGYGLTETSPILTFLAPPERRFDSAGRALPGVELRIQAQQPGSDKDRDDAASGAETPSSSQAAGQAQATEQTLNSEHSKAGEDESEPGQVGDRTPSQDGIQAQGEIQAKGPNIFNGYLDLPEKNAEVFSDDGWLRTGDLGHLDEQGWLHISGRTSARIVLAGGENIDPERIEARLEHCPSVREVGLLGHEGRLAAVVVPKAEATRDQDQDRLRQQISDEITAASRELASTQQIDSLRLDRSPLPRTRLGKLRRPRLAERFETLSKGAETAPEPGLAPFDDLAPEDRQLLEDPAAHRVWHWLGERFSDRPITPDTDLSLDLGIDSLEWVDLTLDLQQQAGLALDEEAIGRIERVRDLLQEAIEAEQTAVTGATLIEHLQDPEAQLNETERQRLSPPPAPLRWLATLVHALVRPLLRGPFRLQASGSEQIPTSGACLLTPNHLSAVDPGAILAVLDHARRRTTCWGGATAIMFNRPWMRLLSRGMRVLPVDPTGNPLTSLALGAAALEQGCMLIWFPEGQRSSNGELQTFRSGIGSLALASKVPILPVHLSGTREALPPGSLRLRPRPVELRIGAPVDAETLAREGQGEDDAERIAHALQARVRALGAAPDRVCSPLSMSAQPLSHSSLGNTWDGD</sequence>
<dbReference type="SUPFAM" id="SSF69593">
    <property type="entry name" value="Glycerol-3-phosphate (1)-acyltransferase"/>
    <property type="match status" value="1"/>
</dbReference>
<dbReference type="GO" id="GO:0016746">
    <property type="term" value="F:acyltransferase activity"/>
    <property type="evidence" value="ECO:0007669"/>
    <property type="project" value="InterPro"/>
</dbReference>
<dbReference type="Gene3D" id="1.10.1200.10">
    <property type="entry name" value="ACP-like"/>
    <property type="match status" value="1"/>
</dbReference>
<organism evidence="3 4">
    <name type="scientific">Halochromatium salexigens</name>
    <name type="common">Chromatium salexigens</name>
    <dbReference type="NCBI Taxonomy" id="49447"/>
    <lineage>
        <taxon>Bacteria</taxon>
        <taxon>Pseudomonadati</taxon>
        <taxon>Pseudomonadota</taxon>
        <taxon>Gammaproteobacteria</taxon>
        <taxon>Chromatiales</taxon>
        <taxon>Chromatiaceae</taxon>
        <taxon>Halochromatium</taxon>
    </lineage>
</organism>
<reference evidence="3" key="1">
    <citation type="submission" date="2017-05" db="EMBL/GenBank/DDBJ databases">
        <authorList>
            <person name="Imhoff J.F."/>
            <person name="Rahn T."/>
            <person name="Kuenzel S."/>
            <person name="Neulinger S.C."/>
        </authorList>
    </citation>
    <scope>NUCLEOTIDE SEQUENCE</scope>
    <source>
        <strain evidence="3">DSM 4395</strain>
    </source>
</reference>
<feature type="compositionally biased region" description="Basic and acidic residues" evidence="1">
    <location>
        <begin position="150"/>
        <end position="162"/>
    </location>
</feature>
<dbReference type="PANTHER" id="PTHR43767">
    <property type="entry name" value="LONG-CHAIN-FATTY-ACID--COA LIGASE"/>
    <property type="match status" value="1"/>
</dbReference>
<dbReference type="InterPro" id="IPR045851">
    <property type="entry name" value="AMP-bd_C_sf"/>
</dbReference>
<dbReference type="InterPro" id="IPR036736">
    <property type="entry name" value="ACP-like_sf"/>
</dbReference>
<feature type="domain" description="Carrier" evidence="2">
    <location>
        <begin position="677"/>
        <end position="754"/>
    </location>
</feature>
<feature type="region of interest" description="Disordered" evidence="1">
    <location>
        <begin position="133"/>
        <end position="178"/>
    </location>
</feature>
<accession>A0AAJ0UEB0</accession>
<evidence type="ECO:0000256" key="1">
    <source>
        <dbReference type="SAM" id="MobiDB-lite"/>
    </source>
</evidence>
<dbReference type="SMART" id="SM00563">
    <property type="entry name" value="PlsC"/>
    <property type="match status" value="1"/>
</dbReference>
<dbReference type="GO" id="GO:0016878">
    <property type="term" value="F:acid-thiol ligase activity"/>
    <property type="evidence" value="ECO:0007669"/>
    <property type="project" value="UniProtKB-ARBA"/>
</dbReference>
<dbReference type="SUPFAM" id="SSF47336">
    <property type="entry name" value="ACP-like"/>
    <property type="match status" value="1"/>
</dbReference>
<feature type="region of interest" description="Disordered" evidence="1">
    <location>
        <begin position="1004"/>
        <end position="1024"/>
    </location>
</feature>
<dbReference type="InterPro" id="IPR020845">
    <property type="entry name" value="AMP-binding_CS"/>
</dbReference>
<dbReference type="SUPFAM" id="SSF56801">
    <property type="entry name" value="Acetyl-CoA synthetase-like"/>
    <property type="match status" value="1"/>
</dbReference>
<protein>
    <recommendedName>
        <fullName evidence="2">Carrier domain-containing protein</fullName>
    </recommendedName>
</protein>
<dbReference type="InterPro" id="IPR000873">
    <property type="entry name" value="AMP-dep_synth/lig_dom"/>
</dbReference>
<feature type="region of interest" description="Disordered" evidence="1">
    <location>
        <begin position="423"/>
        <end position="488"/>
    </location>
</feature>
<comment type="caution">
    <text evidence="3">The sequence shown here is derived from an EMBL/GenBank/DDBJ whole genome shotgun (WGS) entry which is preliminary data.</text>
</comment>
<dbReference type="Pfam" id="PF00501">
    <property type="entry name" value="AMP-binding"/>
    <property type="match status" value="1"/>
</dbReference>
<dbReference type="Pfam" id="PF23562">
    <property type="entry name" value="AMP-binding_C_3"/>
    <property type="match status" value="1"/>
</dbReference>
<dbReference type="RefSeq" id="WP_201244265.1">
    <property type="nucleotide sequence ID" value="NZ_NHSF01000025.1"/>
</dbReference>
<proteinExistence type="predicted"/>
<reference evidence="3" key="2">
    <citation type="journal article" date="2020" name="Microorganisms">
        <title>Osmotic Adaptation and Compatible Solute Biosynthesis of Phototrophic Bacteria as Revealed from Genome Analyses.</title>
        <authorList>
            <person name="Imhoff J.F."/>
            <person name="Rahn T."/>
            <person name="Kunzel S."/>
            <person name="Keller A."/>
            <person name="Neulinger S.C."/>
        </authorList>
    </citation>
    <scope>NUCLEOTIDE SEQUENCE</scope>
    <source>
        <strain evidence="3">DSM 4395</strain>
    </source>
</reference>
<dbReference type="InterPro" id="IPR009081">
    <property type="entry name" value="PP-bd_ACP"/>
</dbReference>
<feature type="compositionally biased region" description="Low complexity" evidence="1">
    <location>
        <begin position="448"/>
        <end position="458"/>
    </location>
</feature>
<dbReference type="PROSITE" id="PS50075">
    <property type="entry name" value="CARRIER"/>
    <property type="match status" value="1"/>
</dbReference>